<comment type="caution">
    <text evidence="2">The sequence shown here is derived from an EMBL/GenBank/DDBJ whole genome shotgun (WGS) entry which is preliminary data.</text>
</comment>
<organism evidence="2 3">
    <name type="scientific">Rhizoclosmatium globosum</name>
    <dbReference type="NCBI Taxonomy" id="329046"/>
    <lineage>
        <taxon>Eukaryota</taxon>
        <taxon>Fungi</taxon>
        <taxon>Fungi incertae sedis</taxon>
        <taxon>Chytridiomycota</taxon>
        <taxon>Chytridiomycota incertae sedis</taxon>
        <taxon>Chytridiomycetes</taxon>
        <taxon>Chytridiales</taxon>
        <taxon>Chytriomycetaceae</taxon>
        <taxon>Rhizoclosmatium</taxon>
    </lineage>
</organism>
<proteinExistence type="predicted"/>
<name>A0A1Y2CAE4_9FUNG</name>
<evidence type="ECO:0000313" key="2">
    <source>
        <dbReference type="EMBL" id="ORY43305.1"/>
    </source>
</evidence>
<gene>
    <name evidence="2" type="ORF">BCR33DRAFT_257649</name>
</gene>
<reference evidence="2 3" key="1">
    <citation type="submission" date="2016-07" db="EMBL/GenBank/DDBJ databases">
        <title>Pervasive Adenine N6-methylation of Active Genes in Fungi.</title>
        <authorList>
            <consortium name="DOE Joint Genome Institute"/>
            <person name="Mondo S.J."/>
            <person name="Dannebaum R.O."/>
            <person name="Kuo R.C."/>
            <person name="Labutti K."/>
            <person name="Haridas S."/>
            <person name="Kuo A."/>
            <person name="Salamov A."/>
            <person name="Ahrendt S.R."/>
            <person name="Lipzen A."/>
            <person name="Sullivan W."/>
            <person name="Andreopoulos W.B."/>
            <person name="Clum A."/>
            <person name="Lindquist E."/>
            <person name="Daum C."/>
            <person name="Ramamoorthy G.K."/>
            <person name="Gryganskyi A."/>
            <person name="Culley D."/>
            <person name="Magnuson J.K."/>
            <person name="James T.Y."/>
            <person name="O'Malley M.A."/>
            <person name="Stajich J.E."/>
            <person name="Spatafora J.W."/>
            <person name="Visel A."/>
            <person name="Grigoriev I.V."/>
        </authorList>
    </citation>
    <scope>NUCLEOTIDE SEQUENCE [LARGE SCALE GENOMIC DNA]</scope>
    <source>
        <strain evidence="2 3">JEL800</strain>
    </source>
</reference>
<sequence>MVSLVAQGNLRRDWFFRGQLPIRISITVGVAKKTLRRGLRGVGLCTLHIQRVEEEVEVRLPDLCLVERVGGFSVFSGMTSMSRVSGMPLPLPHRQVSPTALVFPRSPNIPFLEINNSLQLHLKFKVFSNDQEKILTWVGGSVVAQVSPYLQGIAANASANASANDSFISSFLSSSSNSSTSSNQQDPRVAATIERMQTVERASYLLLTDKALYIFTPTFAMPYDPFSKGNNGPTTAPTAHLSNVIAQVRYDDPSRTLKLARRIPLTHLARMDVGPNRQYLGMHFLSDASGADKPPINQNVRRVSGIGVEGSLKSGGGGASRQLNRKDSSMSLGAGGQNPLPGIRSLVFLSRDRNATTMVLDSLVPVLYEMQPKGGKFNIKGVDGKVRIVNQDVEWSLSALREKVLLRAGGAKHVVLNEVDVDGRVDWRDVVAKRKQLQVQENAVPEKKSWFSELLGTPLSSGSSSSRASIDATNVAPVPVPKTIIHDDDCDSATSSSVVLDKVIVFELDGIEILTSFDAIGEF</sequence>
<accession>A0A1Y2CAE4</accession>
<dbReference type="OrthoDB" id="676979at2759"/>
<evidence type="ECO:0000313" key="3">
    <source>
        <dbReference type="Proteomes" id="UP000193642"/>
    </source>
</evidence>
<keyword evidence="3" id="KW-1185">Reference proteome</keyword>
<feature type="region of interest" description="Disordered" evidence="1">
    <location>
        <begin position="311"/>
        <end position="335"/>
    </location>
</feature>
<evidence type="ECO:0000256" key="1">
    <source>
        <dbReference type="SAM" id="MobiDB-lite"/>
    </source>
</evidence>
<dbReference type="Proteomes" id="UP000193642">
    <property type="component" value="Unassembled WGS sequence"/>
</dbReference>
<dbReference type="EMBL" id="MCGO01000025">
    <property type="protein sequence ID" value="ORY43305.1"/>
    <property type="molecule type" value="Genomic_DNA"/>
</dbReference>
<protein>
    <submittedName>
        <fullName evidence="2">Uncharacterized protein</fullName>
    </submittedName>
</protein>
<dbReference type="AlphaFoldDB" id="A0A1Y2CAE4"/>
<dbReference type="STRING" id="329046.A0A1Y2CAE4"/>